<reference evidence="1 2" key="1">
    <citation type="journal article" date="2011" name="Appl. Environ. Microbiol.">
        <title>Contribution of a Sodium Ion Gradient to Energy Conservation during Fermentation in the Cyanobacterium Arthrospira (Spirulina) maxima CS-328.</title>
        <authorList>
            <person name="Carrieri D."/>
            <person name="Ananyev G."/>
            <person name="Lenz O."/>
            <person name="Bryant D.A."/>
            <person name="Dismukes G.C."/>
        </authorList>
    </citation>
    <scope>NUCLEOTIDE SEQUENCE [LARGE SCALE GENOMIC DNA]</scope>
    <source>
        <strain evidence="1 2">CS-328</strain>
    </source>
</reference>
<name>B5W1S9_LIMMA</name>
<proteinExistence type="predicted"/>
<evidence type="ECO:0008006" key="3">
    <source>
        <dbReference type="Google" id="ProtNLM"/>
    </source>
</evidence>
<evidence type="ECO:0000313" key="1">
    <source>
        <dbReference type="EMBL" id="EDZ94527.1"/>
    </source>
</evidence>
<comment type="caution">
    <text evidence="1">The sequence shown here is derived from an EMBL/GenBank/DDBJ whole genome shotgun (WGS) entry which is preliminary data.</text>
</comment>
<dbReference type="Pfam" id="PF06674">
    <property type="entry name" value="DUF1176"/>
    <property type="match status" value="1"/>
</dbReference>
<organism evidence="1 2">
    <name type="scientific">Limnospira maxima CS-328</name>
    <dbReference type="NCBI Taxonomy" id="513049"/>
    <lineage>
        <taxon>Bacteria</taxon>
        <taxon>Bacillati</taxon>
        <taxon>Cyanobacteriota</taxon>
        <taxon>Cyanophyceae</taxon>
        <taxon>Oscillatoriophycideae</taxon>
        <taxon>Oscillatoriales</taxon>
        <taxon>Sirenicapillariaceae</taxon>
        <taxon>Limnospira</taxon>
    </lineage>
</organism>
<dbReference type="EMBL" id="ABYK01000018">
    <property type="protein sequence ID" value="EDZ94527.1"/>
    <property type="molecule type" value="Genomic_DNA"/>
</dbReference>
<dbReference type="Proteomes" id="UP000004061">
    <property type="component" value="Unassembled WGS sequence"/>
</dbReference>
<gene>
    <name evidence="1" type="ORF">AmaxDRAFT_2727</name>
</gene>
<dbReference type="RefSeq" id="WP_006669364.1">
    <property type="nucleotide sequence ID" value="NZ_ABYK01000018.1"/>
</dbReference>
<sequence length="187" mass="21431">MRLNHAPEAIDEDLEQGDPFFRVPESIMQYFYSNRDQLTLCPGGTSFPFQVGSFAYPLGTQGYLVQLLCFQTAYQNNYNFFVYRETNQGVKVSRVKLPSFEINSSGQRVETQIDEVVGLVDYDPIQGVLTVFTKYRGIGDCGSFAKYQWDQVDFKAIEYREKSDCDGNLSSQKITPKFIPNLLYNPF</sequence>
<dbReference type="InterPro" id="IPR009560">
    <property type="entry name" value="DUF1176"/>
</dbReference>
<accession>B5W1S9</accession>
<dbReference type="AlphaFoldDB" id="B5W1S9"/>
<protein>
    <recommendedName>
        <fullName evidence="3">DUF1176 domain-containing protein</fullName>
    </recommendedName>
</protein>
<evidence type="ECO:0000313" key="2">
    <source>
        <dbReference type="Proteomes" id="UP000004061"/>
    </source>
</evidence>
<keyword evidence="2" id="KW-1185">Reference proteome</keyword>